<evidence type="ECO:0000313" key="8">
    <source>
        <dbReference type="EMBL" id="MBE9608317.1"/>
    </source>
</evidence>
<evidence type="ECO:0000256" key="2">
    <source>
        <dbReference type="ARBA" id="ARBA00023224"/>
    </source>
</evidence>
<sequence>MSVLAKTVVSTILIATAGLLGVLFTASGGMVVPALVIVVTLVLLAGVLALLLRGALAPYAALEKALADLAGGSGNLDARLPVSGDGDGARLARDFNAFLAEIQRIFRDVQREMEGLALGLHELTAVTGQMAKDTRSQSDHSASAAATIEEITVSITHIASNAGDMDAVVEETEQLSESSAGTVGRVAEEVERVASSMQVLGKTMDELSRSSEEISGIVGVIKDIADQTNLLALNAAIEAARAGEQGRGFAVVADEVRKLAERTSQATVEIARRIQTVGSETGQAVTSMKKTAEQVSAGVERANEAREAILGIRDRMGQVVHLVREIAEATREQSEATTSIASTAEQINTMTQATDAALNHASKGLKSIDERAGKLLEIVGRYKLADIEVLHWWLSSSEARAVSELKTRLNAMGHHWMDVHGVGDPLASLKARVESGNAPTAAAIGGVKIQNWAKMGVCADLTALANEQQWSRLLPAVLDKMMQADGRYVAVPLGVARTNMMWVNAGLVNRVGVRQAPSDWNSFFALCEKLKQAGLPAIAHSEQSWQVATVFEALALGLGGAQFYVSAFSKLDQAALTGQTMIRALEALKQLKPYCTVDTAGRDWNLATADVITGRAAFQIMGDWSKGEFVQAGKVQGQDYYCWPTPTQNGDYSFAADTLTFFRQKDARLDTAQRDFASLLMSKDGQEAFNLYKGNIPARTDVDLSRFDDYARQSARDFAQAADRQVLVPSWAHNMAVQDSVRGGFFDVIGEYWGSNMSASDAARKLAAVASRG</sequence>
<feature type="domain" description="HAMP" evidence="7">
    <location>
        <begin position="53"/>
        <end position="107"/>
    </location>
</feature>
<dbReference type="Pfam" id="PF13416">
    <property type="entry name" value="SBP_bac_8"/>
    <property type="match status" value="1"/>
</dbReference>
<evidence type="ECO:0000256" key="1">
    <source>
        <dbReference type="ARBA" id="ARBA00004370"/>
    </source>
</evidence>
<keyword evidence="9" id="KW-1185">Reference proteome</keyword>
<dbReference type="Pfam" id="PF00015">
    <property type="entry name" value="MCPsignal"/>
    <property type="match status" value="1"/>
</dbReference>
<dbReference type="SMART" id="SM00283">
    <property type="entry name" value="MA"/>
    <property type="match status" value="1"/>
</dbReference>
<dbReference type="FunFam" id="1.10.287.950:FF:000001">
    <property type="entry name" value="Methyl-accepting chemotaxis sensory transducer"/>
    <property type="match status" value="1"/>
</dbReference>
<organism evidence="8 9">
    <name type="scientific">Chitinilyticum piscinae</name>
    <dbReference type="NCBI Taxonomy" id="2866724"/>
    <lineage>
        <taxon>Bacteria</taxon>
        <taxon>Pseudomonadati</taxon>
        <taxon>Pseudomonadota</taxon>
        <taxon>Betaproteobacteria</taxon>
        <taxon>Neisseriales</taxon>
        <taxon>Chitinibacteraceae</taxon>
        <taxon>Chitinilyticum</taxon>
    </lineage>
</organism>
<dbReference type="RefSeq" id="WP_194114810.1">
    <property type="nucleotide sequence ID" value="NZ_JADFUA010000001.1"/>
</dbReference>
<dbReference type="PROSITE" id="PS50885">
    <property type="entry name" value="HAMP"/>
    <property type="match status" value="1"/>
</dbReference>
<evidence type="ECO:0000313" key="9">
    <source>
        <dbReference type="Proteomes" id="UP000604481"/>
    </source>
</evidence>
<comment type="caution">
    <text evidence="8">The sequence shown here is derived from an EMBL/GenBank/DDBJ whole genome shotgun (WGS) entry which is preliminary data.</text>
</comment>
<dbReference type="CDD" id="cd11386">
    <property type="entry name" value="MCP_signal"/>
    <property type="match status" value="1"/>
</dbReference>
<feature type="domain" description="Methyl-accepting transducer" evidence="6">
    <location>
        <begin position="112"/>
        <end position="348"/>
    </location>
</feature>
<feature type="transmembrane region" description="Helical" evidence="5">
    <location>
        <begin position="7"/>
        <end position="26"/>
    </location>
</feature>
<keyword evidence="5" id="KW-0472">Membrane</keyword>
<keyword evidence="2 4" id="KW-0807">Transducer</keyword>
<dbReference type="GO" id="GO:0016020">
    <property type="term" value="C:membrane"/>
    <property type="evidence" value="ECO:0007669"/>
    <property type="project" value="UniProtKB-SubCell"/>
</dbReference>
<dbReference type="Proteomes" id="UP000604481">
    <property type="component" value="Unassembled WGS sequence"/>
</dbReference>
<dbReference type="PANTHER" id="PTHR32089:SF112">
    <property type="entry name" value="LYSOZYME-LIKE PROTEIN-RELATED"/>
    <property type="match status" value="1"/>
</dbReference>
<proteinExistence type="inferred from homology"/>
<dbReference type="InterPro" id="IPR004089">
    <property type="entry name" value="MCPsignal_dom"/>
</dbReference>
<feature type="transmembrane region" description="Helical" evidence="5">
    <location>
        <begin position="32"/>
        <end position="52"/>
    </location>
</feature>
<name>A0A8J7K191_9NEIS</name>
<evidence type="ECO:0000259" key="7">
    <source>
        <dbReference type="PROSITE" id="PS50885"/>
    </source>
</evidence>
<dbReference type="SUPFAM" id="SSF58104">
    <property type="entry name" value="Methyl-accepting chemotaxis protein (MCP) signaling domain"/>
    <property type="match status" value="1"/>
</dbReference>
<comment type="similarity">
    <text evidence="3">Belongs to the methyl-accepting chemotaxis (MCP) protein family.</text>
</comment>
<dbReference type="Gene3D" id="3.40.190.10">
    <property type="entry name" value="Periplasmic binding protein-like II"/>
    <property type="match status" value="2"/>
</dbReference>
<dbReference type="PROSITE" id="PS50111">
    <property type="entry name" value="CHEMOTAXIS_TRANSDUC_2"/>
    <property type="match status" value="1"/>
</dbReference>
<dbReference type="AlphaFoldDB" id="A0A8J7K191"/>
<dbReference type="EMBL" id="JADFUA010000001">
    <property type="protein sequence ID" value="MBE9608317.1"/>
    <property type="molecule type" value="Genomic_DNA"/>
</dbReference>
<comment type="subcellular location">
    <subcellularLocation>
        <location evidence="1">Membrane</location>
    </subcellularLocation>
</comment>
<evidence type="ECO:0000256" key="4">
    <source>
        <dbReference type="PROSITE-ProRule" id="PRU00284"/>
    </source>
</evidence>
<evidence type="ECO:0000256" key="3">
    <source>
        <dbReference type="ARBA" id="ARBA00029447"/>
    </source>
</evidence>
<dbReference type="Gene3D" id="1.10.287.950">
    <property type="entry name" value="Methyl-accepting chemotaxis protein"/>
    <property type="match status" value="1"/>
</dbReference>
<dbReference type="PANTHER" id="PTHR32089">
    <property type="entry name" value="METHYL-ACCEPTING CHEMOTAXIS PROTEIN MCPB"/>
    <property type="match status" value="1"/>
</dbReference>
<protein>
    <submittedName>
        <fullName evidence="8">Extracellular solute-binding protein</fullName>
    </submittedName>
</protein>
<dbReference type="SMART" id="SM00304">
    <property type="entry name" value="HAMP"/>
    <property type="match status" value="2"/>
</dbReference>
<dbReference type="GO" id="GO:0006935">
    <property type="term" value="P:chemotaxis"/>
    <property type="evidence" value="ECO:0007669"/>
    <property type="project" value="UniProtKB-ARBA"/>
</dbReference>
<dbReference type="InterPro" id="IPR003660">
    <property type="entry name" value="HAMP_dom"/>
</dbReference>
<evidence type="ECO:0000256" key="5">
    <source>
        <dbReference type="SAM" id="Phobius"/>
    </source>
</evidence>
<dbReference type="SUPFAM" id="SSF53850">
    <property type="entry name" value="Periplasmic binding protein-like II"/>
    <property type="match status" value="1"/>
</dbReference>
<accession>A0A8J7K191</accession>
<dbReference type="InterPro" id="IPR006059">
    <property type="entry name" value="SBP"/>
</dbReference>
<reference evidence="8 9" key="1">
    <citation type="submission" date="2020-10" db="EMBL/GenBank/DDBJ databases">
        <title>The genome sequence of Chitinilyticum litopenaei 4Y14.</title>
        <authorList>
            <person name="Liu Y."/>
        </authorList>
    </citation>
    <scope>NUCLEOTIDE SEQUENCE [LARGE SCALE GENOMIC DNA]</scope>
    <source>
        <strain evidence="8 9">4Y14</strain>
    </source>
</reference>
<dbReference type="GO" id="GO:0007165">
    <property type="term" value="P:signal transduction"/>
    <property type="evidence" value="ECO:0007669"/>
    <property type="project" value="UniProtKB-KW"/>
</dbReference>
<evidence type="ECO:0000259" key="6">
    <source>
        <dbReference type="PROSITE" id="PS50111"/>
    </source>
</evidence>
<gene>
    <name evidence="8" type="ORF">INR99_03050</name>
</gene>
<keyword evidence="5" id="KW-1133">Transmembrane helix</keyword>
<keyword evidence="5" id="KW-0812">Transmembrane</keyword>